<sequence length="474" mass="51612">MLRLLQRPSGSLAFSRNAGEADNPDFKLPKMASLVIITCMNLLLQTSFFIVVSSSNKYAEYLGGDATFSGVIIGIPTVFSGLALIPMTRLDKGKYTMPLHVSCAAAILGNVLYAVAYRANFLYLILIGRCVTGVAFSMFMYCKRYCTDPRIVGIRRRTTLASCQVICQGLGMSLGPFVGGLLYKVGFTNSIFNGYTSPGWVMAGVFGVFWICAAVWFEDIPDEPETTELRPIGDPTPSPRTEEKTTELAEFPVLAPSAVSTRPPSPQVETLRAQLSHITRSQWGVIACMCWFSMGCFFILGSWESGLPVFGASVPQLNWSPYAAGNFIALGGITCFPFLLANLLFARRMQDRKLLAFGSFLGLVGLLIFLSLLRASKINYGSLFACWWTVALGFNLATTVTLSLLSKQLPPEWNSHTSMAIQYSNYTGRVTGAIWGGSGVKVGMMNFVGLEIAIVGIGAVLFTSLWRDLKAKTG</sequence>
<dbReference type="Proteomes" id="UP000790709">
    <property type="component" value="Unassembled WGS sequence"/>
</dbReference>
<dbReference type="EMBL" id="MU266332">
    <property type="protein sequence ID" value="KAH7930449.1"/>
    <property type="molecule type" value="Genomic_DNA"/>
</dbReference>
<reference evidence="1" key="1">
    <citation type="journal article" date="2021" name="New Phytol.">
        <title>Evolutionary innovations through gain and loss of genes in the ectomycorrhizal Boletales.</title>
        <authorList>
            <person name="Wu G."/>
            <person name="Miyauchi S."/>
            <person name="Morin E."/>
            <person name="Kuo A."/>
            <person name="Drula E."/>
            <person name="Varga T."/>
            <person name="Kohler A."/>
            <person name="Feng B."/>
            <person name="Cao Y."/>
            <person name="Lipzen A."/>
            <person name="Daum C."/>
            <person name="Hundley H."/>
            <person name="Pangilinan J."/>
            <person name="Johnson J."/>
            <person name="Barry K."/>
            <person name="LaButti K."/>
            <person name="Ng V."/>
            <person name="Ahrendt S."/>
            <person name="Min B."/>
            <person name="Choi I.G."/>
            <person name="Park H."/>
            <person name="Plett J.M."/>
            <person name="Magnuson J."/>
            <person name="Spatafora J.W."/>
            <person name="Nagy L.G."/>
            <person name="Henrissat B."/>
            <person name="Grigoriev I.V."/>
            <person name="Yang Z.L."/>
            <person name="Xu J."/>
            <person name="Martin F.M."/>
        </authorList>
    </citation>
    <scope>NUCLEOTIDE SEQUENCE</scope>
    <source>
        <strain evidence="1">KUC20120723A-06</strain>
    </source>
</reference>
<comment type="caution">
    <text evidence="1">The sequence shown here is derived from an EMBL/GenBank/DDBJ whole genome shotgun (WGS) entry which is preliminary data.</text>
</comment>
<keyword evidence="2" id="KW-1185">Reference proteome</keyword>
<accession>A0ACB8BXR8</accession>
<protein>
    <submittedName>
        <fullName evidence="1">MFS general substrate transporter</fullName>
    </submittedName>
</protein>
<evidence type="ECO:0000313" key="2">
    <source>
        <dbReference type="Proteomes" id="UP000790709"/>
    </source>
</evidence>
<organism evidence="1 2">
    <name type="scientific">Leucogyrophana mollusca</name>
    <dbReference type="NCBI Taxonomy" id="85980"/>
    <lineage>
        <taxon>Eukaryota</taxon>
        <taxon>Fungi</taxon>
        <taxon>Dikarya</taxon>
        <taxon>Basidiomycota</taxon>
        <taxon>Agaricomycotina</taxon>
        <taxon>Agaricomycetes</taxon>
        <taxon>Agaricomycetidae</taxon>
        <taxon>Boletales</taxon>
        <taxon>Boletales incertae sedis</taxon>
        <taxon>Leucogyrophana</taxon>
    </lineage>
</organism>
<evidence type="ECO:0000313" key="1">
    <source>
        <dbReference type="EMBL" id="KAH7930449.1"/>
    </source>
</evidence>
<name>A0ACB8BXR8_9AGAM</name>
<proteinExistence type="predicted"/>
<gene>
    <name evidence="1" type="ORF">BV22DRAFT_1000790</name>
</gene>